<evidence type="ECO:0000313" key="2">
    <source>
        <dbReference type="EMBL" id="KAA6409809.1"/>
    </source>
</evidence>
<evidence type="ECO:0000313" key="3">
    <source>
        <dbReference type="Proteomes" id="UP000324767"/>
    </source>
</evidence>
<organism evidence="2 3">
    <name type="scientific">Lasallia pustulata</name>
    <dbReference type="NCBI Taxonomy" id="136370"/>
    <lineage>
        <taxon>Eukaryota</taxon>
        <taxon>Fungi</taxon>
        <taxon>Dikarya</taxon>
        <taxon>Ascomycota</taxon>
        <taxon>Pezizomycotina</taxon>
        <taxon>Lecanoromycetes</taxon>
        <taxon>OSLEUM clade</taxon>
        <taxon>Umbilicariomycetidae</taxon>
        <taxon>Umbilicariales</taxon>
        <taxon>Umbilicariaceae</taxon>
        <taxon>Lasallia</taxon>
    </lineage>
</organism>
<protein>
    <submittedName>
        <fullName evidence="2">Uncharacterized protein</fullName>
    </submittedName>
</protein>
<comment type="caution">
    <text evidence="2">The sequence shown here is derived from an EMBL/GenBank/DDBJ whole genome shotgun (WGS) entry which is preliminary data.</text>
</comment>
<reference evidence="2 3" key="1">
    <citation type="submission" date="2019-09" db="EMBL/GenBank/DDBJ databases">
        <title>The hologenome of the rock-dwelling lichen Lasallia pustulata.</title>
        <authorList>
            <person name="Greshake Tzovaras B."/>
            <person name="Segers F."/>
            <person name="Bicker A."/>
            <person name="Dal Grande F."/>
            <person name="Otte J."/>
            <person name="Hankeln T."/>
            <person name="Schmitt I."/>
            <person name="Ebersberger I."/>
        </authorList>
    </citation>
    <scope>NUCLEOTIDE SEQUENCE [LARGE SCALE GENOMIC DNA]</scope>
    <source>
        <strain evidence="2">A1-1</strain>
    </source>
</reference>
<accession>A0A5M8PK30</accession>
<name>A0A5M8PK30_9LECA</name>
<gene>
    <name evidence="2" type="ORF">FRX48_06421</name>
</gene>
<dbReference type="Proteomes" id="UP000324767">
    <property type="component" value="Unassembled WGS sequence"/>
</dbReference>
<proteinExistence type="predicted"/>
<sequence>MSMWGYTLDPHWDNNFCKASAEETQAKAAQARDVPIPTDDPIFGLGGPLNGQHGTLDCEYEEGETSTTQSSVHKQYRKMVHSHHCLAEKVQALTLLGCGMPPQRVAEVTNFSARQLYRLQEMARKRGYDPSVSLVIKDEYLAVAPRSGRPRKIRSQQEGAVPAGPIAQPPPAQHQGPSGPEQVSSNVTAAPELAHSALNQVPNLRPMIQPLGNSPDATRDTAARQ</sequence>
<evidence type="ECO:0000256" key="1">
    <source>
        <dbReference type="SAM" id="MobiDB-lite"/>
    </source>
</evidence>
<dbReference type="OrthoDB" id="2446447at2759"/>
<feature type="region of interest" description="Disordered" evidence="1">
    <location>
        <begin position="146"/>
        <end position="225"/>
    </location>
</feature>
<dbReference type="EMBL" id="VXIT01000010">
    <property type="protein sequence ID" value="KAA6409809.1"/>
    <property type="molecule type" value="Genomic_DNA"/>
</dbReference>
<dbReference type="AlphaFoldDB" id="A0A5M8PK30"/>